<dbReference type="SUPFAM" id="SSF53955">
    <property type="entry name" value="Lysozyme-like"/>
    <property type="match status" value="1"/>
</dbReference>
<keyword evidence="1" id="KW-0472">Membrane</keyword>
<gene>
    <name evidence="3" type="ORF">SAMN05192546_101147</name>
</gene>
<dbReference type="AlphaFoldDB" id="A0A1H3II91"/>
<keyword evidence="1" id="KW-1133">Transmembrane helix</keyword>
<dbReference type="OrthoDB" id="9815002at2"/>
<dbReference type="Pfam" id="PF01464">
    <property type="entry name" value="SLT"/>
    <property type="match status" value="1"/>
</dbReference>
<name>A0A1H3II91_9FIRM</name>
<dbReference type="Gene3D" id="1.10.530.10">
    <property type="match status" value="1"/>
</dbReference>
<dbReference type="RefSeq" id="WP_093309921.1">
    <property type="nucleotide sequence ID" value="NZ_FNPV01000001.1"/>
</dbReference>
<keyword evidence="1" id="KW-0812">Transmembrane</keyword>
<evidence type="ECO:0000256" key="1">
    <source>
        <dbReference type="SAM" id="Phobius"/>
    </source>
</evidence>
<evidence type="ECO:0000313" key="3">
    <source>
        <dbReference type="EMBL" id="SDY26798.1"/>
    </source>
</evidence>
<accession>A0A1H3II91</accession>
<evidence type="ECO:0000259" key="2">
    <source>
        <dbReference type="Pfam" id="PF01464"/>
    </source>
</evidence>
<keyword evidence="4" id="KW-1185">Reference proteome</keyword>
<organism evidence="3 4">
    <name type="scientific">Tindallia californiensis</name>
    <dbReference type="NCBI Taxonomy" id="159292"/>
    <lineage>
        <taxon>Bacteria</taxon>
        <taxon>Bacillati</taxon>
        <taxon>Bacillota</taxon>
        <taxon>Clostridia</taxon>
        <taxon>Peptostreptococcales</taxon>
        <taxon>Tindalliaceae</taxon>
        <taxon>Tindallia</taxon>
    </lineage>
</organism>
<feature type="transmembrane region" description="Helical" evidence="1">
    <location>
        <begin position="7"/>
        <end position="31"/>
    </location>
</feature>
<feature type="domain" description="Transglycosylase SLT" evidence="2">
    <location>
        <begin position="122"/>
        <end position="222"/>
    </location>
</feature>
<sequence length="256" mass="30738">MNKSKKTLIIWTLLAVAILMVFFILVPGWIWSEYKKEVDGIATLRKEAIMVHYRVSNPLERRHDDYLDNIYHKGFHREHLLSAEEQYLLDFLVSETGMSNEDVWILMRNSFDKEIPIWIVIGLIHVETGGTFEKELVGQHQDRGFMQITPITEKHLFELYHDQWFFTYDPEKIFENWYNLPLGLMYLKHNVERSQKDYGDVDWHKVLSEYNMGPTGLSRVYEWHKSYKTTYSKRVLEKKAEWMGKYESKNIQNDEF</sequence>
<dbReference type="STRING" id="159292.SAMN05192546_101147"/>
<reference evidence="3 4" key="1">
    <citation type="submission" date="2016-10" db="EMBL/GenBank/DDBJ databases">
        <authorList>
            <person name="de Groot N.N."/>
        </authorList>
    </citation>
    <scope>NUCLEOTIDE SEQUENCE [LARGE SCALE GENOMIC DNA]</scope>
    <source>
        <strain evidence="3 4">APO</strain>
    </source>
</reference>
<dbReference type="InterPro" id="IPR008258">
    <property type="entry name" value="Transglycosylase_SLT_dom_1"/>
</dbReference>
<proteinExistence type="predicted"/>
<dbReference type="InterPro" id="IPR023346">
    <property type="entry name" value="Lysozyme-like_dom_sf"/>
</dbReference>
<dbReference type="EMBL" id="FNPV01000001">
    <property type="protein sequence ID" value="SDY26798.1"/>
    <property type="molecule type" value="Genomic_DNA"/>
</dbReference>
<dbReference type="Proteomes" id="UP000199230">
    <property type="component" value="Unassembled WGS sequence"/>
</dbReference>
<protein>
    <submittedName>
        <fullName evidence="3">Transglycosylase SLT domain-containing protein</fullName>
    </submittedName>
</protein>
<evidence type="ECO:0000313" key="4">
    <source>
        <dbReference type="Proteomes" id="UP000199230"/>
    </source>
</evidence>